<accession>A0A345MJV1</accession>
<evidence type="ECO:0000313" key="2">
    <source>
        <dbReference type="Proteomes" id="UP000260425"/>
    </source>
</evidence>
<keyword evidence="2" id="KW-1185">Reference proteome</keyword>
<proteinExistence type="predicted"/>
<reference evidence="1 2" key="1">
    <citation type="submission" date="2018-07" db="EMBL/GenBank/DDBJ databases">
        <title>Complete nucleotide sequence of Bacillus phage BSP38.</title>
        <authorList>
            <person name="Ghosh K."/>
            <person name="Kim K.-P."/>
        </authorList>
    </citation>
    <scope>NUCLEOTIDE SEQUENCE [LARGE SCALE GENOMIC DNA]</scope>
</reference>
<dbReference type="Proteomes" id="UP000260425">
    <property type="component" value="Segment"/>
</dbReference>
<organismHost>
    <name type="scientific">Bacillus subtilis</name>
    <dbReference type="NCBI Taxonomy" id="1423"/>
</organismHost>
<evidence type="ECO:0000313" key="1">
    <source>
        <dbReference type="EMBL" id="AXH71133.1"/>
    </source>
</evidence>
<name>A0A345MJV1_BPBSP</name>
<gene>
    <name evidence="1" type="ORF">BSP38_091</name>
</gene>
<dbReference type="EMBL" id="MH606185">
    <property type="protein sequence ID" value="AXH71133.1"/>
    <property type="molecule type" value="Genomic_DNA"/>
</dbReference>
<organism evidence="1 2">
    <name type="scientific">Bacillus phage BSP38</name>
    <dbReference type="NCBI Taxonomy" id="2283013"/>
    <lineage>
        <taxon>Viruses</taxon>
        <taxon>Duplodnaviria</taxon>
        <taxon>Heunggongvirae</taxon>
        <taxon>Uroviricota</taxon>
        <taxon>Caudoviricetes</taxon>
        <taxon>Herelleviridae</taxon>
        <taxon>Bastillevirinae</taxon>
        <taxon>Jeonjuvirus</taxon>
        <taxon>Jeonjuvirus BSP38</taxon>
    </lineage>
</organism>
<sequence length="68" mass="7925">MSEINKENVENLLNSGNLINYNYVVEEYQKAISQLTNEVFYLRAAVKTLQDELQKGKDNKEKTEENID</sequence>
<protein>
    <submittedName>
        <fullName evidence="1">Uncharacterized protein</fullName>
    </submittedName>
</protein>